<evidence type="ECO:0000259" key="19">
    <source>
        <dbReference type="PROSITE" id="PS51416"/>
    </source>
</evidence>
<dbReference type="SMART" id="SM00184">
    <property type="entry name" value="RING"/>
    <property type="match status" value="2"/>
</dbReference>
<feature type="repeat" description="ANK" evidence="14">
    <location>
        <begin position="476"/>
        <end position="508"/>
    </location>
</feature>
<dbReference type="InterPro" id="IPR043145">
    <property type="entry name" value="Znf_ZZ_sf"/>
</dbReference>
<dbReference type="OMA" id="HGACEHC"/>
<feature type="compositionally biased region" description="Polar residues" evidence="16">
    <location>
        <begin position="831"/>
        <end position="846"/>
    </location>
</feature>
<dbReference type="InterPro" id="IPR000433">
    <property type="entry name" value="Znf_ZZ"/>
</dbReference>
<dbReference type="InterPro" id="IPR010606">
    <property type="entry name" value="Mib_Herc2"/>
</dbReference>
<feature type="domain" description="RING-type" evidence="17">
    <location>
        <begin position="854"/>
        <end position="889"/>
    </location>
</feature>
<evidence type="ECO:0000256" key="12">
    <source>
        <dbReference type="ARBA" id="ARBA00022976"/>
    </source>
</evidence>
<feature type="repeat" description="ANK" evidence="14">
    <location>
        <begin position="677"/>
        <end position="709"/>
    </location>
</feature>
<dbReference type="SMART" id="SM00248">
    <property type="entry name" value="ANK"/>
    <property type="match status" value="7"/>
</dbReference>
<dbReference type="PROSITE" id="PS50135">
    <property type="entry name" value="ZF_ZZ_2"/>
    <property type="match status" value="1"/>
</dbReference>
<keyword evidence="5" id="KW-0963">Cytoplasm</keyword>
<evidence type="ECO:0000256" key="13">
    <source>
        <dbReference type="ARBA" id="ARBA00023043"/>
    </source>
</evidence>
<dbReference type="CDD" id="cd16520">
    <property type="entry name" value="RING-HC_MIBs-like"/>
    <property type="match status" value="1"/>
</dbReference>
<dbReference type="UniPathway" id="UPA00143"/>
<dbReference type="PROSITE" id="PS50089">
    <property type="entry name" value="ZF_RING_2"/>
    <property type="match status" value="2"/>
</dbReference>
<name>A0A1D2N624_ORCCI</name>
<evidence type="ECO:0000256" key="4">
    <source>
        <dbReference type="ARBA" id="ARBA00012483"/>
    </source>
</evidence>
<keyword evidence="11" id="KW-0862">Zinc</keyword>
<feature type="repeat" description="ANK" evidence="14">
    <location>
        <begin position="542"/>
        <end position="574"/>
    </location>
</feature>
<dbReference type="Gene3D" id="1.25.40.20">
    <property type="entry name" value="Ankyrin repeat-containing domain"/>
    <property type="match status" value="3"/>
</dbReference>
<keyword evidence="7" id="KW-0479">Metal-binding</keyword>
<accession>A0A1D2N624</accession>
<dbReference type="CDD" id="cd16726">
    <property type="entry name" value="RING-HC_MIB2_rpt1"/>
    <property type="match status" value="1"/>
</dbReference>
<dbReference type="SMART" id="SM00291">
    <property type="entry name" value="ZnF_ZZ"/>
    <property type="match status" value="1"/>
</dbReference>
<dbReference type="InterPro" id="IPR036770">
    <property type="entry name" value="Ankyrin_rpt-contain_sf"/>
</dbReference>
<dbReference type="FunFam" id="2.30.30.40:FF:000078">
    <property type="entry name" value="Putative e3 ubiquitin-protein ligase mib2"/>
    <property type="match status" value="1"/>
</dbReference>
<keyword evidence="13 14" id="KW-0040">ANK repeat</keyword>
<dbReference type="Pfam" id="PF13637">
    <property type="entry name" value="Ank_4"/>
    <property type="match status" value="1"/>
</dbReference>
<dbReference type="Gene3D" id="3.30.40.10">
    <property type="entry name" value="Zinc/RING finger domain, C3HC4 (zinc finger)"/>
    <property type="match status" value="2"/>
</dbReference>
<organism evidence="20 21">
    <name type="scientific">Orchesella cincta</name>
    <name type="common">Springtail</name>
    <name type="synonym">Podura cincta</name>
    <dbReference type="NCBI Taxonomy" id="48709"/>
    <lineage>
        <taxon>Eukaryota</taxon>
        <taxon>Metazoa</taxon>
        <taxon>Ecdysozoa</taxon>
        <taxon>Arthropoda</taxon>
        <taxon>Hexapoda</taxon>
        <taxon>Collembola</taxon>
        <taxon>Entomobryomorpha</taxon>
        <taxon>Entomobryoidea</taxon>
        <taxon>Orchesellidae</taxon>
        <taxon>Orchesellinae</taxon>
        <taxon>Orchesella</taxon>
    </lineage>
</organism>
<dbReference type="PANTHER" id="PTHR24202:SF4">
    <property type="entry name" value="E3 UBIQUITIN-PROTEIN LIGASE MIB2-RELATED"/>
    <property type="match status" value="1"/>
</dbReference>
<evidence type="ECO:0000256" key="7">
    <source>
        <dbReference type="ARBA" id="ARBA00022723"/>
    </source>
</evidence>
<evidence type="ECO:0000256" key="2">
    <source>
        <dbReference type="ARBA" id="ARBA00004496"/>
    </source>
</evidence>
<dbReference type="InterPro" id="IPR002110">
    <property type="entry name" value="Ankyrin_rpt"/>
</dbReference>
<evidence type="ECO:0000256" key="14">
    <source>
        <dbReference type="PROSITE-ProRule" id="PRU00023"/>
    </source>
</evidence>
<protein>
    <recommendedName>
        <fullName evidence="4">RING-type E3 ubiquitin transferase</fullName>
        <ecNumber evidence="4">2.3.2.27</ecNumber>
    </recommendedName>
</protein>
<dbReference type="PROSITE" id="PS50088">
    <property type="entry name" value="ANK_REPEAT"/>
    <property type="match status" value="5"/>
</dbReference>
<evidence type="ECO:0000313" key="21">
    <source>
        <dbReference type="Proteomes" id="UP000094527"/>
    </source>
</evidence>
<keyword evidence="12" id="KW-0914">Notch signaling pathway</keyword>
<proteinExistence type="predicted"/>
<dbReference type="PROSITE" id="PS51416">
    <property type="entry name" value="MIB_HERC2"/>
    <property type="match status" value="2"/>
</dbReference>
<evidence type="ECO:0000259" key="18">
    <source>
        <dbReference type="PROSITE" id="PS50135"/>
    </source>
</evidence>
<evidence type="ECO:0000256" key="16">
    <source>
        <dbReference type="SAM" id="MobiDB-lite"/>
    </source>
</evidence>
<dbReference type="PANTHER" id="PTHR24202">
    <property type="entry name" value="E3 UBIQUITIN-PROTEIN LIGASE MIB2"/>
    <property type="match status" value="1"/>
</dbReference>
<feature type="region of interest" description="Disordered" evidence="16">
    <location>
        <begin position="825"/>
        <end position="846"/>
    </location>
</feature>
<dbReference type="SUPFAM" id="SSF57850">
    <property type="entry name" value="RING/U-box"/>
    <property type="match status" value="1"/>
</dbReference>
<feature type="repeat" description="ANK" evidence="14">
    <location>
        <begin position="643"/>
        <end position="667"/>
    </location>
</feature>
<comment type="pathway">
    <text evidence="3">Protein modification; protein ubiquitination.</text>
</comment>
<dbReference type="FunFam" id="2.30.30.40:FF:000044">
    <property type="entry name" value="E3 ubiquitin-protein ligase MIB2, putative"/>
    <property type="match status" value="1"/>
</dbReference>
<dbReference type="PRINTS" id="PR01415">
    <property type="entry name" value="ANKYRIN"/>
</dbReference>
<dbReference type="SUPFAM" id="SSF48403">
    <property type="entry name" value="Ankyrin repeat"/>
    <property type="match status" value="1"/>
</dbReference>
<dbReference type="Gene3D" id="3.30.60.90">
    <property type="match status" value="1"/>
</dbReference>
<dbReference type="EMBL" id="LJIJ01000189">
    <property type="protein sequence ID" value="ODN00729.1"/>
    <property type="molecule type" value="Genomic_DNA"/>
</dbReference>
<dbReference type="FunFam" id="3.30.60.90:FF:000004">
    <property type="entry name" value="Putative E3 ubiquitin-protein ligase MIB2"/>
    <property type="match status" value="1"/>
</dbReference>
<feature type="domain" description="RING-type" evidence="17">
    <location>
        <begin position="939"/>
        <end position="972"/>
    </location>
</feature>
<keyword evidence="9 15" id="KW-0863">Zinc-finger</keyword>
<sequence>MLEVGVRVVRGPDWKWGNQDNGEGHVGTVVEVGRPGSTSSPDKTVVIQWDMGSRTNYRVGYQEGFDLRLFDNGPAGIRHPNVICDGCKDHGIFGMLWKCVRCFDFDLCTVCYMNDTHDLSHPFRRYDSPSSHGMDLPPRLDSPKIVSRGIFAGARVIRGPDWDWGNQDGDGKVGRVVDIRGWDHESGRSVANVIWSSGSTNVYRLGHKGKVDLKCVQASSAGSYYVDHLPVLGMPSSTINRSSASTAAKSISGKSQSTYNFSVGDKVQVVQDLAKLKEMQEGHGGWNPRMADFVGKVGTVHRVTDKGDIRVQYDSGIRWTFNPASVIKNTTYCVGDVVQVINDFSKVRELQKGHGEWVDVMKEILGKTGTIVKVYADNDLRINFGPSVWTMNPLAVRLVPCDRFNSDNSMYANANRREDSLSQDPMSSMLSHFLDDMSADTSYTVERFIKEAAQGRVETVKKMLPKMKDRLNHKSSGKTPLQVAAHQGHIEIVVLLIAAGVNLEVSDDDGDTALHYSAFGNQPLVMDLLLKAGALVNAVNKGQCTPLHVAVNKNYLECVKTLLKFKCNVNIQDSYGDTALHDAIGKDHRDIIDCLISTPGVDFTLKNNRGFNVLHHAALKGNHYAIDRIIGKARQLVDVKKDDGFAALHLSALNGHFTVTRALLEQGQAEIDIRNNRKQTPLLLAVSQGYCGIVELLVAKGAAISPEDEDGDTPLHTILIKHFNGHSSSDQSNHAHIPNPMISMELRKHENAPVIAEIVVTLTSRGWTGNENEMGAAALACFMAQAGADLSKRNRRGVIPLDLVTSDRLKDTLVFYSQNRRRSVRLEDGSSGRSNASPNTTLSTSRPLPKTGECLLCSEVMELILFEPCGHQIVCDECCVRMKKCLNCHQPILRKVSCQGAVISPNCRTGTTTTTTTPSAERLRYLENKFAEIEETYCCSICMERRRNIAFLCGHGACERCADALSTCHMCRTPITQKINLY</sequence>
<dbReference type="Gene3D" id="2.30.30.40">
    <property type="entry name" value="SH3 Domains"/>
    <property type="match status" value="2"/>
</dbReference>
<dbReference type="Pfam" id="PF00569">
    <property type="entry name" value="ZZ"/>
    <property type="match status" value="1"/>
</dbReference>
<feature type="domain" description="MIB/HERC2" evidence="19">
    <location>
        <begin position="1"/>
        <end position="73"/>
    </location>
</feature>
<dbReference type="SUPFAM" id="SSF159034">
    <property type="entry name" value="Mib/herc2 domain-like"/>
    <property type="match status" value="2"/>
</dbReference>
<dbReference type="GO" id="GO:0008270">
    <property type="term" value="F:zinc ion binding"/>
    <property type="evidence" value="ECO:0007669"/>
    <property type="project" value="UniProtKB-KW"/>
</dbReference>
<dbReference type="Proteomes" id="UP000094527">
    <property type="component" value="Unassembled WGS sequence"/>
</dbReference>
<dbReference type="GO" id="GO:0016567">
    <property type="term" value="P:protein ubiquitination"/>
    <property type="evidence" value="ECO:0007669"/>
    <property type="project" value="UniProtKB-UniPathway"/>
</dbReference>
<evidence type="ECO:0000256" key="15">
    <source>
        <dbReference type="PROSITE-ProRule" id="PRU00228"/>
    </source>
</evidence>
<comment type="caution">
    <text evidence="20">The sequence shown here is derived from an EMBL/GenBank/DDBJ whole genome shotgun (WGS) entry which is preliminary data.</text>
</comment>
<dbReference type="InterPro" id="IPR040847">
    <property type="entry name" value="SH3_15"/>
</dbReference>
<dbReference type="Pfam" id="PF06701">
    <property type="entry name" value="MIB_HERC2"/>
    <property type="match status" value="2"/>
</dbReference>
<feature type="domain" description="ZZ-type" evidence="18">
    <location>
        <begin position="79"/>
        <end position="131"/>
    </location>
</feature>
<feature type="repeat" description="ANK" evidence="14">
    <location>
        <begin position="509"/>
        <end position="541"/>
    </location>
</feature>
<dbReference type="AlphaFoldDB" id="A0A1D2N624"/>
<reference evidence="20 21" key="1">
    <citation type="journal article" date="2016" name="Genome Biol. Evol.">
        <title>Gene Family Evolution Reflects Adaptation to Soil Environmental Stressors in the Genome of the Collembolan Orchesella cincta.</title>
        <authorList>
            <person name="Faddeeva-Vakhrusheva A."/>
            <person name="Derks M.F."/>
            <person name="Anvar S.Y."/>
            <person name="Agamennone V."/>
            <person name="Suring W."/>
            <person name="Smit S."/>
            <person name="van Straalen N.M."/>
            <person name="Roelofs D."/>
        </authorList>
    </citation>
    <scope>NUCLEOTIDE SEQUENCE [LARGE SCALE GENOMIC DNA]</scope>
    <source>
        <tissue evidence="20">Mixed pool</tissue>
    </source>
</reference>
<dbReference type="InterPro" id="IPR013083">
    <property type="entry name" value="Znf_RING/FYVE/PHD"/>
</dbReference>
<evidence type="ECO:0000256" key="10">
    <source>
        <dbReference type="ARBA" id="ARBA00022786"/>
    </source>
</evidence>
<dbReference type="GO" id="GO:0007219">
    <property type="term" value="P:Notch signaling pathway"/>
    <property type="evidence" value="ECO:0007669"/>
    <property type="project" value="UniProtKB-KW"/>
</dbReference>
<feature type="domain" description="MIB/HERC2" evidence="19">
    <location>
        <begin position="142"/>
        <end position="219"/>
    </location>
</feature>
<dbReference type="OrthoDB" id="2122982at2759"/>
<dbReference type="GO" id="GO:0005737">
    <property type="term" value="C:cytoplasm"/>
    <property type="evidence" value="ECO:0007669"/>
    <property type="project" value="UniProtKB-SubCell"/>
</dbReference>
<dbReference type="Pfam" id="PF13920">
    <property type="entry name" value="zf-C3HC4_3"/>
    <property type="match status" value="2"/>
</dbReference>
<evidence type="ECO:0000256" key="5">
    <source>
        <dbReference type="ARBA" id="ARBA00022490"/>
    </source>
</evidence>
<evidence type="ECO:0000256" key="1">
    <source>
        <dbReference type="ARBA" id="ARBA00000900"/>
    </source>
</evidence>
<evidence type="ECO:0000256" key="6">
    <source>
        <dbReference type="ARBA" id="ARBA00022679"/>
    </source>
</evidence>
<evidence type="ECO:0000313" key="20">
    <source>
        <dbReference type="EMBL" id="ODN00729.1"/>
    </source>
</evidence>
<keyword evidence="6" id="KW-0808">Transferase</keyword>
<keyword evidence="10" id="KW-0833">Ubl conjugation pathway</keyword>
<dbReference type="InterPro" id="IPR037252">
    <property type="entry name" value="Mib_Herc2_sf"/>
</dbReference>
<keyword evidence="8" id="KW-0677">Repeat</keyword>
<evidence type="ECO:0000256" key="9">
    <source>
        <dbReference type="ARBA" id="ARBA00022771"/>
    </source>
</evidence>
<keyword evidence="21" id="KW-1185">Reference proteome</keyword>
<evidence type="ECO:0000256" key="11">
    <source>
        <dbReference type="ARBA" id="ARBA00022833"/>
    </source>
</evidence>
<evidence type="ECO:0000256" key="3">
    <source>
        <dbReference type="ARBA" id="ARBA00004906"/>
    </source>
</evidence>
<dbReference type="EC" id="2.3.2.27" evidence="4"/>
<dbReference type="Pfam" id="PF12796">
    <property type="entry name" value="Ank_2"/>
    <property type="match status" value="2"/>
</dbReference>
<dbReference type="PROSITE" id="PS50297">
    <property type="entry name" value="ANK_REP_REGION"/>
    <property type="match status" value="5"/>
</dbReference>
<evidence type="ECO:0000256" key="8">
    <source>
        <dbReference type="ARBA" id="ARBA00022737"/>
    </source>
</evidence>
<dbReference type="GO" id="GO:0061630">
    <property type="term" value="F:ubiquitin protein ligase activity"/>
    <property type="evidence" value="ECO:0007669"/>
    <property type="project" value="UniProtKB-EC"/>
</dbReference>
<gene>
    <name evidence="20" type="ORF">Ocin01_05954</name>
</gene>
<dbReference type="Pfam" id="PF18346">
    <property type="entry name" value="SH3_15"/>
    <property type="match status" value="2"/>
</dbReference>
<evidence type="ECO:0000259" key="17">
    <source>
        <dbReference type="PROSITE" id="PS50089"/>
    </source>
</evidence>
<comment type="subcellular location">
    <subcellularLocation>
        <location evidence="2">Cytoplasm</location>
    </subcellularLocation>
</comment>
<dbReference type="STRING" id="48709.A0A1D2N624"/>
<dbReference type="InterPro" id="IPR001841">
    <property type="entry name" value="Znf_RING"/>
</dbReference>
<comment type="catalytic activity">
    <reaction evidence="1">
        <text>S-ubiquitinyl-[E2 ubiquitin-conjugating enzyme]-L-cysteine + [acceptor protein]-L-lysine = [E2 ubiquitin-conjugating enzyme]-L-cysteine + N(6)-ubiquitinyl-[acceptor protein]-L-lysine.</text>
        <dbReference type="EC" id="2.3.2.27"/>
    </reaction>
</comment>